<keyword evidence="2" id="KW-1185">Reference proteome</keyword>
<protein>
    <submittedName>
        <fullName evidence="1">Uncharacterized protein</fullName>
    </submittedName>
</protein>
<proteinExistence type="predicted"/>
<dbReference type="AlphaFoldDB" id="A0A9P5X6P0"/>
<dbReference type="EMBL" id="MU151326">
    <property type="protein sequence ID" value="KAF9445080.1"/>
    <property type="molecule type" value="Genomic_DNA"/>
</dbReference>
<gene>
    <name evidence="1" type="ORF">P691DRAFT_806186</name>
</gene>
<dbReference type="OrthoDB" id="3055381at2759"/>
<name>A0A9P5X6P0_9AGAR</name>
<comment type="caution">
    <text evidence="1">The sequence shown here is derived from an EMBL/GenBank/DDBJ whole genome shotgun (WGS) entry which is preliminary data.</text>
</comment>
<reference evidence="1" key="1">
    <citation type="submission" date="2020-11" db="EMBL/GenBank/DDBJ databases">
        <authorList>
            <consortium name="DOE Joint Genome Institute"/>
            <person name="Ahrendt S."/>
            <person name="Riley R."/>
            <person name="Andreopoulos W."/>
            <person name="Labutti K."/>
            <person name="Pangilinan J."/>
            <person name="Ruiz-Duenas F.J."/>
            <person name="Barrasa J.M."/>
            <person name="Sanchez-Garcia M."/>
            <person name="Camarero S."/>
            <person name="Miyauchi S."/>
            <person name="Serrano A."/>
            <person name="Linde D."/>
            <person name="Babiker R."/>
            <person name="Drula E."/>
            <person name="Ayuso-Fernandez I."/>
            <person name="Pacheco R."/>
            <person name="Padilla G."/>
            <person name="Ferreira P."/>
            <person name="Barriuso J."/>
            <person name="Kellner H."/>
            <person name="Castanera R."/>
            <person name="Alfaro M."/>
            <person name="Ramirez L."/>
            <person name="Pisabarro A.G."/>
            <person name="Kuo A."/>
            <person name="Tritt A."/>
            <person name="Lipzen A."/>
            <person name="He G."/>
            <person name="Yan M."/>
            <person name="Ng V."/>
            <person name="Cullen D."/>
            <person name="Martin F."/>
            <person name="Rosso M.-N."/>
            <person name="Henrissat B."/>
            <person name="Hibbett D."/>
            <person name="Martinez A.T."/>
            <person name="Grigoriev I.V."/>
        </authorList>
    </citation>
    <scope>NUCLEOTIDE SEQUENCE</scope>
    <source>
        <strain evidence="1">MF-IS2</strain>
    </source>
</reference>
<sequence>MPFFETPMVVSGYYINFKQTLAAMRQLGIECGDVQETLLEYPINSWLAGNNMMNVLAGSIRHPRSSRDSFEEDGILLMTRFEQFPRDDGQTPHFEEREQDCKVKEWLIEEGGVQADQMEWLSLWDRYGLTLNGTRPRIKDVPEEPELITDELYARWKANGGGLNLTDWLFQDVYGRWETDGQEQGEAKDVR</sequence>
<dbReference type="Proteomes" id="UP000807342">
    <property type="component" value="Unassembled WGS sequence"/>
</dbReference>
<organism evidence="1 2">
    <name type="scientific">Macrolepiota fuliginosa MF-IS2</name>
    <dbReference type="NCBI Taxonomy" id="1400762"/>
    <lineage>
        <taxon>Eukaryota</taxon>
        <taxon>Fungi</taxon>
        <taxon>Dikarya</taxon>
        <taxon>Basidiomycota</taxon>
        <taxon>Agaricomycotina</taxon>
        <taxon>Agaricomycetes</taxon>
        <taxon>Agaricomycetidae</taxon>
        <taxon>Agaricales</taxon>
        <taxon>Agaricineae</taxon>
        <taxon>Agaricaceae</taxon>
        <taxon>Macrolepiota</taxon>
    </lineage>
</organism>
<evidence type="ECO:0000313" key="1">
    <source>
        <dbReference type="EMBL" id="KAF9445080.1"/>
    </source>
</evidence>
<accession>A0A9P5X6P0</accession>
<evidence type="ECO:0000313" key="2">
    <source>
        <dbReference type="Proteomes" id="UP000807342"/>
    </source>
</evidence>